<evidence type="ECO:0000259" key="1">
    <source>
        <dbReference type="Pfam" id="PF06983"/>
    </source>
</evidence>
<evidence type="ECO:0000313" key="2">
    <source>
        <dbReference type="EMBL" id="EKE27713.1"/>
    </source>
</evidence>
<keyword evidence="2" id="KW-0808">Transferase</keyword>
<dbReference type="InterPro" id="IPR029068">
    <property type="entry name" value="Glyas_Bleomycin-R_OHBP_Dase"/>
</dbReference>
<dbReference type="PANTHER" id="PTHR33990">
    <property type="entry name" value="PROTEIN YJDN-RELATED"/>
    <property type="match status" value="1"/>
</dbReference>
<name>K2FXM3_9BACT</name>
<dbReference type="PIRSF" id="PIRSF021700">
    <property type="entry name" value="3_dmu_93_MTrfase"/>
    <property type="match status" value="1"/>
</dbReference>
<dbReference type="Gene3D" id="3.10.180.10">
    <property type="entry name" value="2,3-Dihydroxybiphenyl 1,2-Dioxygenase, domain 1"/>
    <property type="match status" value="1"/>
</dbReference>
<dbReference type="EMBL" id="AMFJ01000439">
    <property type="protein sequence ID" value="EKE27713.1"/>
    <property type="molecule type" value="Genomic_DNA"/>
</dbReference>
<dbReference type="InterPro" id="IPR028973">
    <property type="entry name" value="PhnB-like"/>
</dbReference>
<dbReference type="GO" id="GO:0008168">
    <property type="term" value="F:methyltransferase activity"/>
    <property type="evidence" value="ECO:0007669"/>
    <property type="project" value="UniProtKB-KW"/>
</dbReference>
<protein>
    <submittedName>
        <fullName evidence="2">3-demethylubiquinone-9 3-methyltransferase</fullName>
    </submittedName>
</protein>
<proteinExistence type="predicted"/>
<keyword evidence="2" id="KW-0489">Methyltransferase</keyword>
<dbReference type="SUPFAM" id="SSF54593">
    <property type="entry name" value="Glyoxalase/Bleomycin resistance protein/Dihydroxybiphenyl dioxygenase"/>
    <property type="match status" value="1"/>
</dbReference>
<feature type="domain" description="PhnB-like" evidence="1">
    <location>
        <begin position="8"/>
        <end position="122"/>
    </location>
</feature>
<dbReference type="GO" id="GO:0032259">
    <property type="term" value="P:methylation"/>
    <property type="evidence" value="ECO:0007669"/>
    <property type="project" value="UniProtKB-KW"/>
</dbReference>
<dbReference type="Pfam" id="PF06983">
    <property type="entry name" value="3-dmu-9_3-mt"/>
    <property type="match status" value="1"/>
</dbReference>
<dbReference type="CDD" id="cd06588">
    <property type="entry name" value="PhnB_like"/>
    <property type="match status" value="1"/>
</dbReference>
<keyword evidence="2" id="KW-0830">Ubiquinone</keyword>
<dbReference type="InterPro" id="IPR009725">
    <property type="entry name" value="3_dmu_93_MTrfase"/>
</dbReference>
<gene>
    <name evidence="2" type="ORF">ACD_3C00165G0002</name>
</gene>
<reference evidence="2" key="1">
    <citation type="journal article" date="2012" name="Science">
        <title>Fermentation, hydrogen, and sulfur metabolism in multiple uncultivated bacterial phyla.</title>
        <authorList>
            <person name="Wrighton K.C."/>
            <person name="Thomas B.C."/>
            <person name="Sharon I."/>
            <person name="Miller C.S."/>
            <person name="Castelle C.J."/>
            <person name="VerBerkmoes N.C."/>
            <person name="Wilkins M.J."/>
            <person name="Hettich R.L."/>
            <person name="Lipton M.S."/>
            <person name="Williams K.H."/>
            <person name="Long P.E."/>
            <person name="Banfield J.F."/>
        </authorList>
    </citation>
    <scope>NUCLEOTIDE SEQUENCE [LARGE SCALE GENOMIC DNA]</scope>
</reference>
<organism evidence="2">
    <name type="scientific">uncultured bacterium</name>
    <name type="common">gcode 4</name>
    <dbReference type="NCBI Taxonomy" id="1234023"/>
    <lineage>
        <taxon>Bacteria</taxon>
        <taxon>environmental samples</taxon>
    </lineage>
</organism>
<comment type="caution">
    <text evidence="2">The sequence shown here is derived from an EMBL/GenBank/DDBJ whole genome shotgun (WGS) entry which is preliminary data.</text>
</comment>
<dbReference type="AlphaFoldDB" id="K2FXM3"/>
<sequence length="164" mass="19652">MQTIENRQKITPFLWFDDNAEEAVNFYASLFNDSGILTISRYWDEMPEMKWKILTVVFELGWQKFMAIDWWPFFKFTEAISLFVDCDSQEEVDSLWERLSEGWEKGQCWWLKDKFGLSWQIVPHILGELMQDPDPEKTTRVMKAVMKMNKLESEVLKLAYDDKL</sequence>
<accession>K2FXM3</accession>